<evidence type="ECO:0000313" key="5">
    <source>
        <dbReference type="Proteomes" id="UP000824988"/>
    </source>
</evidence>
<dbReference type="SUPFAM" id="SSF52172">
    <property type="entry name" value="CheY-like"/>
    <property type="match status" value="1"/>
</dbReference>
<dbReference type="Gene3D" id="3.40.50.2300">
    <property type="match status" value="1"/>
</dbReference>
<evidence type="ECO:0000256" key="2">
    <source>
        <dbReference type="PROSITE-ProRule" id="PRU00169"/>
    </source>
</evidence>
<protein>
    <recommendedName>
        <fullName evidence="3">Response regulatory domain-containing protein</fullName>
    </recommendedName>
</protein>
<dbReference type="PROSITE" id="PS50110">
    <property type="entry name" value="RESPONSE_REGULATORY"/>
    <property type="match status" value="1"/>
</dbReference>
<dbReference type="GO" id="GO:0000160">
    <property type="term" value="P:phosphorelay signal transduction system"/>
    <property type="evidence" value="ECO:0007669"/>
    <property type="project" value="InterPro"/>
</dbReference>
<dbReference type="PANTHER" id="PTHR44591">
    <property type="entry name" value="STRESS RESPONSE REGULATOR PROTEIN 1"/>
    <property type="match status" value="1"/>
</dbReference>
<evidence type="ECO:0000259" key="3">
    <source>
        <dbReference type="PROSITE" id="PS50110"/>
    </source>
</evidence>
<evidence type="ECO:0000313" key="4">
    <source>
        <dbReference type="EMBL" id="BBL69856.1"/>
    </source>
</evidence>
<dbReference type="SMART" id="SM00448">
    <property type="entry name" value="REC"/>
    <property type="match status" value="1"/>
</dbReference>
<reference evidence="4" key="1">
    <citation type="submission" date="2019-06" db="EMBL/GenBank/DDBJ databases">
        <title>Complete genome sequence of Methylogaea oryzae strain JCM16910.</title>
        <authorList>
            <person name="Asakawa S."/>
        </authorList>
    </citation>
    <scope>NUCLEOTIDE SEQUENCE</scope>
    <source>
        <strain evidence="4">E10</strain>
    </source>
</reference>
<dbReference type="KEGG" id="moz:MoryE10_04620"/>
<keyword evidence="5" id="KW-1185">Reference proteome</keyword>
<dbReference type="Pfam" id="PF00072">
    <property type="entry name" value="Response_reg"/>
    <property type="match status" value="1"/>
</dbReference>
<dbReference type="InterPro" id="IPR001789">
    <property type="entry name" value="Sig_transdc_resp-reg_receiver"/>
</dbReference>
<proteinExistence type="predicted"/>
<dbReference type="Proteomes" id="UP000824988">
    <property type="component" value="Chromosome"/>
</dbReference>
<organism evidence="4 5">
    <name type="scientific">Methylogaea oryzae</name>
    <dbReference type="NCBI Taxonomy" id="1295382"/>
    <lineage>
        <taxon>Bacteria</taxon>
        <taxon>Pseudomonadati</taxon>
        <taxon>Pseudomonadota</taxon>
        <taxon>Gammaproteobacteria</taxon>
        <taxon>Methylococcales</taxon>
        <taxon>Methylococcaceae</taxon>
        <taxon>Methylogaea</taxon>
    </lineage>
</organism>
<feature type="modified residue" description="4-aspartylphosphate" evidence="2">
    <location>
        <position position="57"/>
    </location>
</feature>
<gene>
    <name evidence="4" type="ORF">MoryE10_04620</name>
</gene>
<dbReference type="EMBL" id="AP019782">
    <property type="protein sequence ID" value="BBL69856.1"/>
    <property type="molecule type" value="Genomic_DNA"/>
</dbReference>
<feature type="domain" description="Response regulatory" evidence="3">
    <location>
        <begin position="6"/>
        <end position="124"/>
    </location>
</feature>
<dbReference type="InterPro" id="IPR011006">
    <property type="entry name" value="CheY-like_superfamily"/>
</dbReference>
<dbReference type="AlphaFoldDB" id="A0A8D5AJA6"/>
<accession>A0A8D5AJA6</accession>
<sequence>MFEKKTALVVVDSVPIAQIIGQLLRNELKFDSVLNANGGMQGLQLFQAEPVDWIFADFEIPQMNGLELLTAVRELDKGKYTPFVLMTAQMNMDTCAKAVEIGASDVMAKPFTPAAFIQRVRRIAETTKRRQPPPAAVNKPNQANIVFSLVARYKAEVVSVSPTGCLLRCQPFRDGGMIYDTCQLGLELKGVNVAAKGLLVRMEIDRNKAANKSMLVAFQFLEIDDAGQQAIKDYQAQTA</sequence>
<dbReference type="RefSeq" id="WP_054772900.1">
    <property type="nucleotide sequence ID" value="NZ_AP019782.1"/>
</dbReference>
<dbReference type="PANTHER" id="PTHR44591:SF3">
    <property type="entry name" value="RESPONSE REGULATORY DOMAIN-CONTAINING PROTEIN"/>
    <property type="match status" value="1"/>
</dbReference>
<name>A0A8D5AJA6_9GAMM</name>
<evidence type="ECO:0000256" key="1">
    <source>
        <dbReference type="ARBA" id="ARBA00022553"/>
    </source>
</evidence>
<keyword evidence="1 2" id="KW-0597">Phosphoprotein</keyword>
<dbReference type="InterPro" id="IPR050595">
    <property type="entry name" value="Bact_response_regulator"/>
</dbReference>